<protein>
    <submittedName>
        <fullName evidence="1">DUF4375 domain-containing protein</fullName>
    </submittedName>
</protein>
<keyword evidence="2" id="KW-1185">Reference proteome</keyword>
<evidence type="ECO:0000313" key="2">
    <source>
        <dbReference type="Proteomes" id="UP001631969"/>
    </source>
</evidence>
<sequence>MTFKEQILRLLPNSGDLSNTSADELINYVYLNLYNDENNDFRDEAVFPKLPRLLLDIILLIELDTELNMNGVLGFLENSSGQYIKETIEVLERINAYKDADALKTIKKILKNNSLNTRLLNDDLQCLNQYEISNFMQTHRITDIEIIDQIEKASENFYLYQQEENVFDKLINYIETNKQELIQELNTYL</sequence>
<evidence type="ECO:0000313" key="1">
    <source>
        <dbReference type="EMBL" id="MFM9331031.1"/>
    </source>
</evidence>
<proteinExistence type="predicted"/>
<dbReference type="EMBL" id="JBJURJ010000016">
    <property type="protein sequence ID" value="MFM9331031.1"/>
    <property type="molecule type" value="Genomic_DNA"/>
</dbReference>
<dbReference type="Proteomes" id="UP001631969">
    <property type="component" value="Unassembled WGS sequence"/>
</dbReference>
<name>A0ACC7P3Z2_9BACL</name>
<accession>A0ACC7P3Z2</accession>
<organism evidence="1 2">
    <name type="scientific">Paenibacillus mesotrionivorans</name>
    <dbReference type="NCBI Taxonomy" id="3160968"/>
    <lineage>
        <taxon>Bacteria</taxon>
        <taxon>Bacillati</taxon>
        <taxon>Bacillota</taxon>
        <taxon>Bacilli</taxon>
        <taxon>Bacillales</taxon>
        <taxon>Paenibacillaceae</taxon>
        <taxon>Paenibacillus</taxon>
    </lineage>
</organism>
<comment type="caution">
    <text evidence="1">The sequence shown here is derived from an EMBL/GenBank/DDBJ whole genome shotgun (WGS) entry which is preliminary data.</text>
</comment>
<reference evidence="1" key="1">
    <citation type="submission" date="2024-12" db="EMBL/GenBank/DDBJ databases">
        <authorList>
            <person name="Wu N."/>
        </authorList>
    </citation>
    <scope>NUCLEOTIDE SEQUENCE</scope>
    <source>
        <strain evidence="1">P15</strain>
    </source>
</reference>
<gene>
    <name evidence="1" type="ORF">ACI1P1_22315</name>
</gene>